<name>A0A830HXC7_9CHLO</name>
<dbReference type="EMBL" id="BNJQ01000036">
    <property type="protein sequence ID" value="GHP11774.1"/>
    <property type="molecule type" value="Genomic_DNA"/>
</dbReference>
<dbReference type="AlphaFoldDB" id="A0A830HXC7"/>
<reference evidence="2" key="1">
    <citation type="submission" date="2020-10" db="EMBL/GenBank/DDBJ databases">
        <title>Unveiling of a novel bifunctional photoreceptor, Dualchrome1, isolated from a cosmopolitan green alga.</title>
        <authorList>
            <person name="Suzuki S."/>
            <person name="Kawachi M."/>
        </authorList>
    </citation>
    <scope>NUCLEOTIDE SEQUENCE</scope>
    <source>
        <strain evidence="2">NIES 2893</strain>
    </source>
</reference>
<keyword evidence="3" id="KW-1185">Reference proteome</keyword>
<sequence length="224" mass="23489">MMTTHALTLLLLLCFAFAATPSAAQQQYNNGAGLVSENYAPSEKLGAVGAGGSGRLEYPQSHAAAAATRRASELLVGGGGSTTDIATSNSNNEDTTTDQSSDDVAAIIKSIARRFGSPQATAKKAEETSKQLVPLTPFSFLPFNPITFVQLSALFAIPFLQLIKIASVFRVICEGGPPCRAVFPEVKSLSDPIPVETKIVPTEFPVTTTSSTTTTSTNETDTDN</sequence>
<evidence type="ECO:0000313" key="2">
    <source>
        <dbReference type="EMBL" id="GHP11774.1"/>
    </source>
</evidence>
<comment type="caution">
    <text evidence="2">The sequence shown here is derived from an EMBL/GenBank/DDBJ whole genome shotgun (WGS) entry which is preliminary data.</text>
</comment>
<dbReference type="Proteomes" id="UP000660262">
    <property type="component" value="Unassembled WGS sequence"/>
</dbReference>
<feature type="chain" id="PRO_5032732091" evidence="1">
    <location>
        <begin position="19"/>
        <end position="224"/>
    </location>
</feature>
<accession>A0A830HXC7</accession>
<organism evidence="2 3">
    <name type="scientific">Pycnococcus provasolii</name>
    <dbReference type="NCBI Taxonomy" id="41880"/>
    <lineage>
        <taxon>Eukaryota</taxon>
        <taxon>Viridiplantae</taxon>
        <taxon>Chlorophyta</taxon>
        <taxon>Pseudoscourfieldiophyceae</taxon>
        <taxon>Pseudoscourfieldiales</taxon>
        <taxon>Pycnococcaceae</taxon>
        <taxon>Pycnococcus</taxon>
    </lineage>
</organism>
<proteinExistence type="predicted"/>
<protein>
    <submittedName>
        <fullName evidence="2">Uncharacterized protein</fullName>
    </submittedName>
</protein>
<keyword evidence="1" id="KW-0732">Signal</keyword>
<feature type="signal peptide" evidence="1">
    <location>
        <begin position="1"/>
        <end position="18"/>
    </location>
</feature>
<evidence type="ECO:0000313" key="3">
    <source>
        <dbReference type="Proteomes" id="UP000660262"/>
    </source>
</evidence>
<evidence type="ECO:0000256" key="1">
    <source>
        <dbReference type="SAM" id="SignalP"/>
    </source>
</evidence>
<gene>
    <name evidence="2" type="ORF">PPROV_001050200</name>
</gene>